<feature type="compositionally biased region" description="Polar residues" evidence="10">
    <location>
        <begin position="148"/>
        <end position="157"/>
    </location>
</feature>
<dbReference type="InterPro" id="IPR011919">
    <property type="entry name" value="Cell_div_ZipA"/>
</dbReference>
<evidence type="ECO:0000256" key="5">
    <source>
        <dbReference type="ARBA" id="ARBA00022989"/>
    </source>
</evidence>
<evidence type="ECO:0000256" key="11">
    <source>
        <dbReference type="SAM" id="Phobius"/>
    </source>
</evidence>
<keyword evidence="1 9" id="KW-1003">Cell membrane</keyword>
<dbReference type="PANTHER" id="PTHR38685:SF1">
    <property type="entry name" value="CELL DIVISION PROTEIN ZIPA"/>
    <property type="match status" value="1"/>
</dbReference>
<feature type="region of interest" description="Disordered" evidence="10">
    <location>
        <begin position="94"/>
        <end position="182"/>
    </location>
</feature>
<sequence length="322" mass="34826">MDKTQLQWLLAVVGAAVVVLIYLWGIRSRLKEEIRNRRRRPSQANEPKWGDAPPDLPEDDGTEVHEFGDLGRVTPDHHLADKILVDVEIHPVNRELDPEQAPPPTKSPLEKLLKPPVPHHPPTTESESTPSALQRSSTEKSSEAVQPPASQKSTSAAKNPPMDLGLNQPLPEADPNPVPSPEAKTMVALTVMASRHQTFKGADIQAAAEEAGLQLTASGLFERYPTKESGADNPVFSLAHLRKPGSFEAQTLAQLSTPGLLIFMSLPGPLDGTKALDLLVLAADRVARKLNGVICDEQGHRMTNQGLLALRDKVAKLGGTAH</sequence>
<keyword evidence="7 8" id="KW-0131">Cell cycle</keyword>
<dbReference type="SUPFAM" id="SSF64383">
    <property type="entry name" value="Cell-division protein ZipA, C-terminal domain"/>
    <property type="match status" value="1"/>
</dbReference>
<proteinExistence type="inferred from homology"/>
<feature type="compositionally biased region" description="Basic and acidic residues" evidence="10">
    <location>
        <begin position="62"/>
        <end position="73"/>
    </location>
</feature>
<evidence type="ECO:0000313" key="13">
    <source>
        <dbReference type="EMBL" id="CDI02383.1"/>
    </source>
</evidence>
<evidence type="ECO:0000256" key="4">
    <source>
        <dbReference type="ARBA" id="ARBA00022692"/>
    </source>
</evidence>
<keyword evidence="3 8" id="KW-0132">Cell division</keyword>
<feature type="domain" description="ZipA C-terminal FtsZ-binding" evidence="12">
    <location>
        <begin position="183"/>
        <end position="314"/>
    </location>
</feature>
<keyword evidence="2 9" id="KW-0997">Cell inner membrane</keyword>
<dbReference type="InterPro" id="IPR007449">
    <property type="entry name" value="ZipA_FtsZ-bd_C"/>
</dbReference>
<evidence type="ECO:0000256" key="3">
    <source>
        <dbReference type="ARBA" id="ARBA00022618"/>
    </source>
</evidence>
<evidence type="ECO:0000256" key="8">
    <source>
        <dbReference type="RuleBase" id="RU003612"/>
    </source>
</evidence>
<dbReference type="SMART" id="SM00771">
    <property type="entry name" value="ZipA_C"/>
    <property type="match status" value="1"/>
</dbReference>
<evidence type="ECO:0000313" key="14">
    <source>
        <dbReference type="Proteomes" id="UP000035760"/>
    </source>
</evidence>
<dbReference type="OrthoDB" id="7054914at2"/>
<keyword evidence="14" id="KW-1185">Reference proteome</keyword>
<organism evidence="13 14">
    <name type="scientific">Candidatus Competibacter denitrificans Run_A_D11</name>
    <dbReference type="NCBI Taxonomy" id="1400863"/>
    <lineage>
        <taxon>Bacteria</taxon>
        <taxon>Pseudomonadati</taxon>
        <taxon>Pseudomonadota</taxon>
        <taxon>Gammaproteobacteria</taxon>
        <taxon>Candidatus Competibacteraceae</taxon>
        <taxon>Candidatus Competibacter</taxon>
    </lineage>
</organism>
<evidence type="ECO:0000256" key="9">
    <source>
        <dbReference type="RuleBase" id="RU003613"/>
    </source>
</evidence>
<dbReference type="GO" id="GO:0005886">
    <property type="term" value="C:plasma membrane"/>
    <property type="evidence" value="ECO:0007669"/>
    <property type="project" value="UniProtKB-SubCell"/>
</dbReference>
<name>W6MD14_9GAMM</name>
<dbReference type="RefSeq" id="WP_048672535.1">
    <property type="nucleotide sequence ID" value="NZ_CBTJ020000037.1"/>
</dbReference>
<keyword evidence="6 9" id="KW-0472">Membrane</keyword>
<dbReference type="AlphaFoldDB" id="W6MD14"/>
<dbReference type="EMBL" id="CBTJ020000037">
    <property type="protein sequence ID" value="CDI02383.1"/>
    <property type="molecule type" value="Genomic_DNA"/>
</dbReference>
<dbReference type="Pfam" id="PF04354">
    <property type="entry name" value="ZipA_C"/>
    <property type="match status" value="1"/>
</dbReference>
<evidence type="ECO:0000256" key="7">
    <source>
        <dbReference type="ARBA" id="ARBA00023306"/>
    </source>
</evidence>
<keyword evidence="4 9" id="KW-0812">Transmembrane</keyword>
<dbReference type="GO" id="GO:0000917">
    <property type="term" value="P:division septum assembly"/>
    <property type="evidence" value="ECO:0007669"/>
    <property type="project" value="TreeGrafter"/>
</dbReference>
<dbReference type="InterPro" id="IPR036765">
    <property type="entry name" value="ZipA_FtsZ-bd_C_sf"/>
</dbReference>
<gene>
    <name evidence="13" type="ORF">BN873_300004</name>
</gene>
<accession>W6MD14</accession>
<evidence type="ECO:0000256" key="6">
    <source>
        <dbReference type="ARBA" id="ARBA00023136"/>
    </source>
</evidence>
<reference evidence="13" key="1">
    <citation type="submission" date="2013-07" db="EMBL/GenBank/DDBJ databases">
        <authorList>
            <person name="McIlroy S."/>
        </authorList>
    </citation>
    <scope>NUCLEOTIDE SEQUENCE [LARGE SCALE GENOMIC DNA]</scope>
    <source>
        <strain evidence="13">Run_A_D11</strain>
    </source>
</reference>
<dbReference type="GO" id="GO:0032153">
    <property type="term" value="C:cell division site"/>
    <property type="evidence" value="ECO:0007669"/>
    <property type="project" value="TreeGrafter"/>
</dbReference>
<dbReference type="Gene3D" id="3.30.1400.10">
    <property type="entry name" value="ZipA, C-terminal FtsZ-binding domain"/>
    <property type="match status" value="1"/>
</dbReference>
<comment type="similarity">
    <text evidence="8">Belongs to the ZipA family.</text>
</comment>
<feature type="transmembrane region" description="Helical" evidence="11">
    <location>
        <begin position="6"/>
        <end position="25"/>
    </location>
</feature>
<reference evidence="13" key="2">
    <citation type="submission" date="2014-03" db="EMBL/GenBank/DDBJ databases">
        <title>Candidatus Competibacter-lineage genomes retrieved from metagenomes reveal functional metabolic diversity.</title>
        <authorList>
            <person name="McIlroy S.J."/>
            <person name="Albertsen M."/>
            <person name="Andresen E.K."/>
            <person name="Saunders A.M."/>
            <person name="Kristiansen R."/>
            <person name="Stokholm-Bjerregaard M."/>
            <person name="Nielsen K.L."/>
            <person name="Nielsen P.H."/>
        </authorList>
    </citation>
    <scope>NUCLEOTIDE SEQUENCE</scope>
    <source>
        <strain evidence="13">Run_A_D11</strain>
    </source>
</reference>
<evidence type="ECO:0000256" key="1">
    <source>
        <dbReference type="ARBA" id="ARBA00022475"/>
    </source>
</evidence>
<evidence type="ECO:0000256" key="10">
    <source>
        <dbReference type="SAM" id="MobiDB-lite"/>
    </source>
</evidence>
<comment type="subcellular location">
    <subcellularLocation>
        <location evidence="9">Cell inner membrane</location>
        <topology evidence="9">Single-pass type I membrane protein</topology>
    </subcellularLocation>
</comment>
<dbReference type="PANTHER" id="PTHR38685">
    <property type="entry name" value="CELL DIVISION PROTEIN ZIPA"/>
    <property type="match status" value="1"/>
</dbReference>
<dbReference type="Proteomes" id="UP000035760">
    <property type="component" value="Unassembled WGS sequence"/>
</dbReference>
<evidence type="ECO:0000256" key="2">
    <source>
        <dbReference type="ARBA" id="ARBA00022519"/>
    </source>
</evidence>
<feature type="region of interest" description="Disordered" evidence="10">
    <location>
        <begin position="35"/>
        <end position="73"/>
    </location>
</feature>
<comment type="caution">
    <text evidence="13">The sequence shown here is derived from an EMBL/GenBank/DDBJ whole genome shotgun (WGS) entry which is preliminary data.</text>
</comment>
<dbReference type="STRING" id="1400863.BN873_300004"/>
<protein>
    <recommendedName>
        <fullName evidence="8">Cell division protein ZipA</fullName>
    </recommendedName>
</protein>
<evidence type="ECO:0000259" key="12">
    <source>
        <dbReference type="SMART" id="SM00771"/>
    </source>
</evidence>
<keyword evidence="5 11" id="KW-1133">Transmembrane helix</keyword>
<comment type="function">
    <text evidence="8">Essential cell division protein that stabilizes the FtsZ protofilaments by cross-linking them and that serves as a cytoplasmic membrane anchor for the Z ring. Also required for the recruitment to the septal ring of downstream cell division proteins.</text>
</comment>